<evidence type="ECO:0000256" key="1">
    <source>
        <dbReference type="SAM" id="SignalP"/>
    </source>
</evidence>
<gene>
    <name evidence="2" type="ORF">Q4F19_05330</name>
</gene>
<sequence length="156" mass="15950">MKRWLALAALAPFAVFAQEAPKAEPVCVRAEIVPGFESFGRPETGAPAIGKAVALTLKRVDVPPPVAGARPFKPGTFAGAYLLTVVKAGTYRVALSQGAWISVLRAAGEAPSTAHGHGPACSGIAKIVSFDLAPGVWHLDLSEAKAAGITVAVVAN</sequence>
<evidence type="ECO:0000313" key="3">
    <source>
        <dbReference type="Proteomes" id="UP001169764"/>
    </source>
</evidence>
<organism evidence="2 3">
    <name type="scientific">Sphingomonas natans</name>
    <dbReference type="NCBI Taxonomy" id="3063330"/>
    <lineage>
        <taxon>Bacteria</taxon>
        <taxon>Pseudomonadati</taxon>
        <taxon>Pseudomonadota</taxon>
        <taxon>Alphaproteobacteria</taxon>
        <taxon>Sphingomonadales</taxon>
        <taxon>Sphingomonadaceae</taxon>
        <taxon>Sphingomonas</taxon>
    </lineage>
</organism>
<evidence type="ECO:0000313" key="2">
    <source>
        <dbReference type="EMBL" id="MDO6413796.1"/>
    </source>
</evidence>
<dbReference type="Proteomes" id="UP001169764">
    <property type="component" value="Unassembled WGS sequence"/>
</dbReference>
<protein>
    <submittedName>
        <fullName evidence="2">Uncharacterized protein</fullName>
    </submittedName>
</protein>
<keyword evidence="1" id="KW-0732">Signal</keyword>
<dbReference type="RefSeq" id="WP_303540503.1">
    <property type="nucleotide sequence ID" value="NZ_JAUOTP010000002.1"/>
</dbReference>
<feature type="chain" id="PRO_5045565950" evidence="1">
    <location>
        <begin position="18"/>
        <end position="156"/>
    </location>
</feature>
<comment type="caution">
    <text evidence="2">The sequence shown here is derived from an EMBL/GenBank/DDBJ whole genome shotgun (WGS) entry which is preliminary data.</text>
</comment>
<keyword evidence="3" id="KW-1185">Reference proteome</keyword>
<accession>A0ABT8Y666</accession>
<reference evidence="2" key="1">
    <citation type="submission" date="2023-07" db="EMBL/GenBank/DDBJ databases">
        <authorList>
            <person name="Kim M."/>
        </authorList>
    </citation>
    <scope>NUCLEOTIDE SEQUENCE</scope>
    <source>
        <strain evidence="2">BIUV-7</strain>
    </source>
</reference>
<feature type="signal peptide" evidence="1">
    <location>
        <begin position="1"/>
        <end position="17"/>
    </location>
</feature>
<dbReference type="EMBL" id="JAUOTP010000002">
    <property type="protein sequence ID" value="MDO6413796.1"/>
    <property type="molecule type" value="Genomic_DNA"/>
</dbReference>
<proteinExistence type="predicted"/>
<name>A0ABT8Y666_9SPHN</name>